<dbReference type="Pfam" id="PF00072">
    <property type="entry name" value="Response_reg"/>
    <property type="match status" value="1"/>
</dbReference>
<dbReference type="InterPro" id="IPR003594">
    <property type="entry name" value="HATPase_dom"/>
</dbReference>
<keyword evidence="5" id="KW-0808">Transferase</keyword>
<organism evidence="13 14">
    <name type="scientific">Pseudodesulfovibrio sediminis</name>
    <dbReference type="NCBI Taxonomy" id="2810563"/>
    <lineage>
        <taxon>Bacteria</taxon>
        <taxon>Pseudomonadati</taxon>
        <taxon>Thermodesulfobacteriota</taxon>
        <taxon>Desulfovibrionia</taxon>
        <taxon>Desulfovibrionales</taxon>
        <taxon>Desulfovibrionaceae</taxon>
    </lineage>
</organism>
<dbReference type="CDD" id="cd17546">
    <property type="entry name" value="REC_hyHK_CKI1_RcsC-like"/>
    <property type="match status" value="1"/>
</dbReference>
<dbReference type="PROSITE" id="PS50885">
    <property type="entry name" value="HAMP"/>
    <property type="match status" value="1"/>
</dbReference>
<dbReference type="SUPFAM" id="SSF52172">
    <property type="entry name" value="CheY-like"/>
    <property type="match status" value="1"/>
</dbReference>
<sequence length="668" mass="73822">MTRNHMHGLIRAHSISRRASLVQLGITAFIVLCFSCAIILFTAYRLNVQLEEQTDRICALAETSLASAVWQIDQSSARDFIDAVFRDETVVFAQVTTGREIMASKSRAQYAGMPFKAFTREHVFITKDIPIRKNGDWIGSFRLVVSTEANNTEVWIYSCAILGFALLLIMAISQTTIRFTQKIFFAPLARLEESAALIADGDLDAPIDTSAPNELGSLARAIDDMRESVRHLIQDLQGANTKLQKYQDILESRVRERTEELNAKNTSLNNALEEVRKSKKAADIANLAKSSFLASMSHEIRTPMNAILGMADVLWETELTEDQKEYVDVFRTAGEALLEILNDVLDLSKIEAGYMELEGTWFSLNEILDKTCALVDAQVYQKQLTLSCEVSNGIPDKLHGDPARLRQILVNLLGNAVKFTEKGSVSLTVEKMPNPGDEVLLQFSVADTGMGIPGQKLTTIFDAFTQADNSTTRKFGGTGLGLAISRKLAQLMGGRIWAESTPGKGSTFHFTARFKGDSEAAPVPTAFPTANKELPQLPTANILMFEDSNYNAFVIQTYLKDTSCSITVVENGRDGVEAFKNGTWDLVLMDIQMPIMNGYEATRTIREWEQKNGVAQVPIIAMTAYTLNEEAKQCLSAGANHHLPKPVKKSALFDAIRRFAGTTPSSEE</sequence>
<keyword evidence="9" id="KW-1133">Transmembrane helix</keyword>
<keyword evidence="7" id="KW-0902">Two-component regulatory system</keyword>
<name>A0ABM7P5R9_9BACT</name>
<dbReference type="SMART" id="SM00387">
    <property type="entry name" value="HATPase_c"/>
    <property type="match status" value="1"/>
</dbReference>
<evidence type="ECO:0000256" key="3">
    <source>
        <dbReference type="ARBA" id="ARBA00012438"/>
    </source>
</evidence>
<keyword evidence="9" id="KW-0812">Transmembrane</keyword>
<gene>
    <name evidence="13" type="ORF">PSDVSF_15150</name>
</gene>
<dbReference type="SMART" id="SM00448">
    <property type="entry name" value="REC"/>
    <property type="match status" value="1"/>
</dbReference>
<accession>A0ABM7P5R9</accession>
<dbReference type="Gene3D" id="6.10.340.10">
    <property type="match status" value="1"/>
</dbReference>
<dbReference type="InterPro" id="IPR001789">
    <property type="entry name" value="Sig_transdc_resp-reg_receiver"/>
</dbReference>
<evidence type="ECO:0000256" key="5">
    <source>
        <dbReference type="ARBA" id="ARBA00022679"/>
    </source>
</evidence>
<dbReference type="EC" id="2.7.13.3" evidence="3"/>
<dbReference type="Gene3D" id="3.30.565.10">
    <property type="entry name" value="Histidine kinase-like ATPase, C-terminal domain"/>
    <property type="match status" value="1"/>
</dbReference>
<evidence type="ECO:0000259" key="12">
    <source>
        <dbReference type="PROSITE" id="PS50885"/>
    </source>
</evidence>
<protein>
    <recommendedName>
        <fullName evidence="3">histidine kinase</fullName>
        <ecNumber evidence="3">2.7.13.3</ecNumber>
    </recommendedName>
</protein>
<feature type="domain" description="Histidine kinase" evidence="10">
    <location>
        <begin position="295"/>
        <end position="516"/>
    </location>
</feature>
<dbReference type="PROSITE" id="PS50110">
    <property type="entry name" value="RESPONSE_REGULATORY"/>
    <property type="match status" value="1"/>
</dbReference>
<dbReference type="InterPro" id="IPR011006">
    <property type="entry name" value="CheY-like_superfamily"/>
</dbReference>
<evidence type="ECO:0000256" key="2">
    <source>
        <dbReference type="ARBA" id="ARBA00004370"/>
    </source>
</evidence>
<dbReference type="EMBL" id="AP024485">
    <property type="protein sequence ID" value="BCS88273.1"/>
    <property type="molecule type" value="Genomic_DNA"/>
</dbReference>
<dbReference type="Gene3D" id="1.10.287.130">
    <property type="match status" value="1"/>
</dbReference>
<dbReference type="SMART" id="SM00388">
    <property type="entry name" value="HisKA"/>
    <property type="match status" value="1"/>
</dbReference>
<dbReference type="InterPro" id="IPR003661">
    <property type="entry name" value="HisK_dim/P_dom"/>
</dbReference>
<dbReference type="PRINTS" id="PR00344">
    <property type="entry name" value="BCTRLSENSOR"/>
</dbReference>
<keyword evidence="6" id="KW-0418">Kinase</keyword>
<dbReference type="InterPro" id="IPR004358">
    <property type="entry name" value="Sig_transdc_His_kin-like_C"/>
</dbReference>
<keyword evidence="14" id="KW-1185">Reference proteome</keyword>
<feature type="transmembrane region" description="Helical" evidence="9">
    <location>
        <begin position="154"/>
        <end position="172"/>
    </location>
</feature>
<evidence type="ECO:0000256" key="8">
    <source>
        <dbReference type="PROSITE-ProRule" id="PRU00169"/>
    </source>
</evidence>
<dbReference type="PANTHER" id="PTHR45339">
    <property type="entry name" value="HYBRID SIGNAL TRANSDUCTION HISTIDINE KINASE J"/>
    <property type="match status" value="1"/>
</dbReference>
<dbReference type="SUPFAM" id="SSF55874">
    <property type="entry name" value="ATPase domain of HSP90 chaperone/DNA topoisomerase II/histidine kinase"/>
    <property type="match status" value="1"/>
</dbReference>
<evidence type="ECO:0000256" key="4">
    <source>
        <dbReference type="ARBA" id="ARBA00022553"/>
    </source>
</evidence>
<dbReference type="SUPFAM" id="SSF158472">
    <property type="entry name" value="HAMP domain-like"/>
    <property type="match status" value="1"/>
</dbReference>
<comment type="subcellular location">
    <subcellularLocation>
        <location evidence="2">Membrane</location>
    </subcellularLocation>
</comment>
<dbReference type="Gene3D" id="3.40.50.2300">
    <property type="match status" value="1"/>
</dbReference>
<evidence type="ECO:0000256" key="6">
    <source>
        <dbReference type="ARBA" id="ARBA00022777"/>
    </source>
</evidence>
<dbReference type="InterPro" id="IPR003660">
    <property type="entry name" value="HAMP_dom"/>
</dbReference>
<feature type="domain" description="Response regulatory" evidence="11">
    <location>
        <begin position="541"/>
        <end position="660"/>
    </location>
</feature>
<dbReference type="PANTHER" id="PTHR45339:SF1">
    <property type="entry name" value="HYBRID SIGNAL TRANSDUCTION HISTIDINE KINASE J"/>
    <property type="match status" value="1"/>
</dbReference>
<feature type="transmembrane region" description="Helical" evidence="9">
    <location>
        <begin position="21"/>
        <end position="44"/>
    </location>
</feature>
<dbReference type="Pfam" id="PF02518">
    <property type="entry name" value="HATPase_c"/>
    <property type="match status" value="1"/>
</dbReference>
<dbReference type="Proteomes" id="UP001053296">
    <property type="component" value="Chromosome"/>
</dbReference>
<dbReference type="InterPro" id="IPR036097">
    <property type="entry name" value="HisK_dim/P_sf"/>
</dbReference>
<feature type="modified residue" description="4-aspartylphosphate" evidence="8">
    <location>
        <position position="590"/>
    </location>
</feature>
<dbReference type="InterPro" id="IPR036890">
    <property type="entry name" value="HATPase_C_sf"/>
</dbReference>
<keyword evidence="4 8" id="KW-0597">Phosphoprotein</keyword>
<dbReference type="InterPro" id="IPR005467">
    <property type="entry name" value="His_kinase_dom"/>
</dbReference>
<feature type="domain" description="HAMP" evidence="12">
    <location>
        <begin position="182"/>
        <end position="234"/>
    </location>
</feature>
<evidence type="ECO:0000256" key="1">
    <source>
        <dbReference type="ARBA" id="ARBA00000085"/>
    </source>
</evidence>
<dbReference type="SUPFAM" id="SSF47384">
    <property type="entry name" value="Homodimeric domain of signal transducing histidine kinase"/>
    <property type="match status" value="1"/>
</dbReference>
<keyword evidence="9" id="KW-0472">Membrane</keyword>
<reference evidence="13" key="1">
    <citation type="journal article" date="2022" name="Arch. Microbiol.">
        <title>Pseudodesulfovibrio sediminis sp. nov., a mesophilic and neutrophilic sulfate-reducing bacterium isolated from sediment of a brackish lake.</title>
        <authorList>
            <person name="Takahashi A."/>
            <person name="Kojima H."/>
            <person name="Watanabe M."/>
            <person name="Fukui M."/>
        </authorList>
    </citation>
    <scope>NUCLEOTIDE SEQUENCE</scope>
    <source>
        <strain evidence="13">SF6</strain>
    </source>
</reference>
<evidence type="ECO:0000256" key="9">
    <source>
        <dbReference type="SAM" id="Phobius"/>
    </source>
</evidence>
<dbReference type="SMART" id="SM00304">
    <property type="entry name" value="HAMP"/>
    <property type="match status" value="1"/>
</dbReference>
<dbReference type="CDD" id="cd00082">
    <property type="entry name" value="HisKA"/>
    <property type="match status" value="1"/>
</dbReference>
<evidence type="ECO:0000313" key="14">
    <source>
        <dbReference type="Proteomes" id="UP001053296"/>
    </source>
</evidence>
<dbReference type="CDD" id="cd16922">
    <property type="entry name" value="HATPase_EvgS-ArcB-TorS-like"/>
    <property type="match status" value="1"/>
</dbReference>
<evidence type="ECO:0000313" key="13">
    <source>
        <dbReference type="EMBL" id="BCS88273.1"/>
    </source>
</evidence>
<dbReference type="Pfam" id="PF00672">
    <property type="entry name" value="HAMP"/>
    <property type="match status" value="1"/>
</dbReference>
<proteinExistence type="predicted"/>
<dbReference type="RefSeq" id="WP_229595784.1">
    <property type="nucleotide sequence ID" value="NZ_AP024485.1"/>
</dbReference>
<dbReference type="PROSITE" id="PS50109">
    <property type="entry name" value="HIS_KIN"/>
    <property type="match status" value="1"/>
</dbReference>
<evidence type="ECO:0000256" key="7">
    <source>
        <dbReference type="ARBA" id="ARBA00023012"/>
    </source>
</evidence>
<comment type="catalytic activity">
    <reaction evidence="1">
        <text>ATP + protein L-histidine = ADP + protein N-phospho-L-histidine.</text>
        <dbReference type="EC" id="2.7.13.3"/>
    </reaction>
</comment>
<evidence type="ECO:0000259" key="11">
    <source>
        <dbReference type="PROSITE" id="PS50110"/>
    </source>
</evidence>
<evidence type="ECO:0000259" key="10">
    <source>
        <dbReference type="PROSITE" id="PS50109"/>
    </source>
</evidence>
<dbReference type="Pfam" id="PF00512">
    <property type="entry name" value="HisKA"/>
    <property type="match status" value="1"/>
</dbReference>
<dbReference type="CDD" id="cd06225">
    <property type="entry name" value="HAMP"/>
    <property type="match status" value="1"/>
</dbReference>